<evidence type="ECO:0000256" key="4">
    <source>
        <dbReference type="RuleBase" id="RU004378"/>
    </source>
</evidence>
<dbReference type="GO" id="GO:0007304">
    <property type="term" value="P:chorion-containing eggshell formation"/>
    <property type="evidence" value="ECO:0007669"/>
    <property type="project" value="InterPro"/>
</dbReference>
<dbReference type="AlphaFoldDB" id="A0AAD7Y6M9"/>
<comment type="function">
    <text evidence="1">This protein is one of many from the eggshell of the gypsy moth.</text>
</comment>
<proteinExistence type="inferred from homology"/>
<feature type="chain" id="PRO_5042222214" evidence="5">
    <location>
        <begin position="22"/>
        <end position="189"/>
    </location>
</feature>
<accession>A0AAD7Y6M9</accession>
<evidence type="ECO:0000256" key="3">
    <source>
        <dbReference type="ARBA" id="ARBA00022737"/>
    </source>
</evidence>
<protein>
    <submittedName>
        <fullName evidence="6">Uncharacterized protein</fullName>
    </submittedName>
</protein>
<evidence type="ECO:0000256" key="2">
    <source>
        <dbReference type="ARBA" id="ARBA00005906"/>
    </source>
</evidence>
<dbReference type="GO" id="GO:0042600">
    <property type="term" value="C:egg chorion"/>
    <property type="evidence" value="ECO:0007669"/>
    <property type="project" value="InterPro"/>
</dbReference>
<organism evidence="6 7">
    <name type="scientific">Mythimna separata</name>
    <name type="common">Oriental armyworm</name>
    <name type="synonym">Pseudaletia separata</name>
    <dbReference type="NCBI Taxonomy" id="271217"/>
    <lineage>
        <taxon>Eukaryota</taxon>
        <taxon>Metazoa</taxon>
        <taxon>Ecdysozoa</taxon>
        <taxon>Arthropoda</taxon>
        <taxon>Hexapoda</taxon>
        <taxon>Insecta</taxon>
        <taxon>Pterygota</taxon>
        <taxon>Neoptera</taxon>
        <taxon>Endopterygota</taxon>
        <taxon>Lepidoptera</taxon>
        <taxon>Glossata</taxon>
        <taxon>Ditrysia</taxon>
        <taxon>Noctuoidea</taxon>
        <taxon>Noctuidae</taxon>
        <taxon>Noctuinae</taxon>
        <taxon>Hadenini</taxon>
        <taxon>Mythimna</taxon>
    </lineage>
</organism>
<dbReference type="Pfam" id="PF01723">
    <property type="entry name" value="Chorion_1"/>
    <property type="match status" value="1"/>
</dbReference>
<dbReference type="EMBL" id="JARGEI010000031">
    <property type="protein sequence ID" value="KAJ8704475.1"/>
    <property type="molecule type" value="Genomic_DNA"/>
</dbReference>
<reference evidence="6" key="1">
    <citation type="submission" date="2023-03" db="EMBL/GenBank/DDBJ databases">
        <title>Chromosome-level genomes of two armyworms, Mythimna separata and Mythimna loreyi, provide insights into the biosynthesis and reception of sex pheromones.</title>
        <authorList>
            <person name="Zhao H."/>
        </authorList>
    </citation>
    <scope>NUCLEOTIDE SEQUENCE</scope>
    <source>
        <strain evidence="6">BeijingLab</strain>
        <tissue evidence="6">Pupa</tissue>
    </source>
</reference>
<evidence type="ECO:0000313" key="7">
    <source>
        <dbReference type="Proteomes" id="UP001231518"/>
    </source>
</evidence>
<keyword evidence="5" id="KW-0732">Signal</keyword>
<evidence type="ECO:0000256" key="5">
    <source>
        <dbReference type="SAM" id="SignalP"/>
    </source>
</evidence>
<dbReference type="GO" id="GO:0005213">
    <property type="term" value="F:structural constituent of egg chorion"/>
    <property type="evidence" value="ECO:0007669"/>
    <property type="project" value="InterPro"/>
</dbReference>
<comment type="similarity">
    <text evidence="2 4">Belongs to the chorion protein family.</text>
</comment>
<comment type="caution">
    <text evidence="6">The sequence shown here is derived from an EMBL/GenBank/DDBJ whole genome shotgun (WGS) entry which is preliminary data.</text>
</comment>
<evidence type="ECO:0000313" key="6">
    <source>
        <dbReference type="EMBL" id="KAJ8704475.1"/>
    </source>
</evidence>
<evidence type="ECO:0000256" key="1">
    <source>
        <dbReference type="ARBA" id="ARBA00002085"/>
    </source>
</evidence>
<name>A0AAD7Y6M9_MYTSE</name>
<feature type="signal peptide" evidence="5">
    <location>
        <begin position="1"/>
        <end position="21"/>
    </location>
</feature>
<dbReference type="InterPro" id="IPR002635">
    <property type="entry name" value="Chorion"/>
</dbReference>
<keyword evidence="3" id="KW-0677">Repeat</keyword>
<dbReference type="Proteomes" id="UP001231518">
    <property type="component" value="Chromosome 29"/>
</dbReference>
<keyword evidence="7" id="KW-1185">Reference proteome</keyword>
<gene>
    <name evidence="6" type="ORF">PYW07_011663</name>
</gene>
<sequence length="189" mass="17991">MAAKSILVLCASACFVKIISAQCLGTVNNAAASALAAEELLANAHTCGAPYPGQGHGYSYVANAIAPSSGGGFVVQSISPIAPTGITVMSENAFEGNVAVNGNLPFLAAIALDGALPTSGAGGINYGCGNGAVGIVSEGVTPGAAPTAYPAGMGYATGLAGGMGYGAGLANGMGYNGRPGLGLGCGAAY</sequence>